<accession>A0A6J6FZA1</accession>
<organism evidence="2">
    <name type="scientific">freshwater metagenome</name>
    <dbReference type="NCBI Taxonomy" id="449393"/>
    <lineage>
        <taxon>unclassified sequences</taxon>
        <taxon>metagenomes</taxon>
        <taxon>ecological metagenomes</taxon>
    </lineage>
</organism>
<reference evidence="2" key="1">
    <citation type="submission" date="2020-05" db="EMBL/GenBank/DDBJ databases">
        <authorList>
            <person name="Chiriac C."/>
            <person name="Salcher M."/>
            <person name="Ghai R."/>
            <person name="Kavagutti S V."/>
        </authorList>
    </citation>
    <scope>NUCLEOTIDE SEQUENCE</scope>
</reference>
<dbReference type="AlphaFoldDB" id="A0A6J6FZA1"/>
<protein>
    <submittedName>
        <fullName evidence="2">Unannotated protein</fullName>
    </submittedName>
</protein>
<feature type="coiled-coil region" evidence="1">
    <location>
        <begin position="13"/>
        <end position="40"/>
    </location>
</feature>
<proteinExistence type="predicted"/>
<keyword evidence="1" id="KW-0175">Coiled coil</keyword>
<evidence type="ECO:0000256" key="1">
    <source>
        <dbReference type="SAM" id="Coils"/>
    </source>
</evidence>
<evidence type="ECO:0000313" key="2">
    <source>
        <dbReference type="EMBL" id="CAB4592243.1"/>
    </source>
</evidence>
<sequence length="134" mass="15105">MDDNKNASAELSVTDLNSELESVRSKLQIAEQKIMQLELSLLQSRDFSIGAAAEVGEVKVGHVKTIEQLKDANIHIKSHLAHIKRLEEAMMELNRASALNRARSAELDRVYNSASWKIGRFVMIPVRILRKIIN</sequence>
<name>A0A6J6FZA1_9ZZZZ</name>
<dbReference type="EMBL" id="CAEZUN010000010">
    <property type="protein sequence ID" value="CAB4592243.1"/>
    <property type="molecule type" value="Genomic_DNA"/>
</dbReference>
<feature type="coiled-coil region" evidence="1">
    <location>
        <begin position="69"/>
        <end position="96"/>
    </location>
</feature>
<gene>
    <name evidence="2" type="ORF">UFOPK1826_00129</name>
</gene>